<dbReference type="HOGENOM" id="CLU_009583_36_4_9"/>
<dbReference type="STRING" id="1512.GCA_900049235_00283"/>
<protein>
    <recommendedName>
        <fullName evidence="2">Glycosyl transferase family 1 domain-containing protein</fullName>
    </recommendedName>
</protein>
<keyword evidence="4" id="KW-1185">Reference proteome</keyword>
<sequence length="372" mass="43844">MKITFLLAFSPNPRMTKRIRALKEENSIYLIYWRRHSEYLWGGSWDDVHYKEIYISSRPGEVLKRVAKTIKFATLSLKEIKKENPDCIYLQNLDMLLVAYLYKHIWRKKIKLIYEIADIHPFLIQPARTMIGKITQNTLRKFEGFLCKDIYLLVNTSEKYYERYYRKIVPESKLLVFPNVPDEKLFLNYRKKTGGIFTIGFIGAIQFKQELKLLIKAAEEIQVRVRIAGSEVGNEIKLLSKNQNVYYHGKYNYDKEIAQLYSAIDCVFAVYNAEDWNVQIALPNKLYEAILCELPIIVAKNTYLSEVVEELGIGISVDHDKKDAYKNALSKLRDNPNLVEKMRDKCRAAKQNYQLQRLNEELIRRICRDNKE</sequence>
<evidence type="ECO:0000313" key="4">
    <source>
        <dbReference type="Proteomes" id="UP000002970"/>
    </source>
</evidence>
<dbReference type="eggNOG" id="COG0438">
    <property type="taxonomic scope" value="Bacteria"/>
</dbReference>
<reference evidence="3 4" key="1">
    <citation type="submission" date="2010-12" db="EMBL/GenBank/DDBJ databases">
        <title>The Genome Sequence of Clostridium symbiosum strain WAL-14163.</title>
        <authorList>
            <person name="Earl A."/>
            <person name="Ward D."/>
            <person name="Feldgarden M."/>
            <person name="Gevers D."/>
            <person name="Finegold S.M."/>
            <person name="Summanen P.H."/>
            <person name="Molitoris D.R."/>
            <person name="Vaisanen M.L."/>
            <person name="Daigneault M."/>
            <person name="Young S.K."/>
            <person name="Zeng Q."/>
            <person name="Gargeya S."/>
            <person name="Fitzgerald M."/>
            <person name="Haas B."/>
            <person name="Abouelleil A."/>
            <person name="Alvarado L."/>
            <person name="Arachchi H.M."/>
            <person name="Berlin A."/>
            <person name="Brown A."/>
            <person name="Chapman S.B."/>
            <person name="Chen Z."/>
            <person name="Dunbar C."/>
            <person name="Freedman E."/>
            <person name="Gearin G."/>
            <person name="Gellesch M."/>
            <person name="Goldberg J."/>
            <person name="Griggs A."/>
            <person name="Gujja S."/>
            <person name="Heilman E."/>
            <person name="Heiman D."/>
            <person name="Howarth C."/>
            <person name="Larson L."/>
            <person name="Lui A."/>
            <person name="MacDonald P.J.P."/>
            <person name="Mehta T."/>
            <person name="Montmayeur A."/>
            <person name="Murphy C."/>
            <person name="Neiman D."/>
            <person name="Pearson M."/>
            <person name="Priest M."/>
            <person name="Roberts A."/>
            <person name="Saif S."/>
            <person name="Shea T."/>
            <person name="Shenoy N."/>
            <person name="Sisk P."/>
            <person name="Stolte C."/>
            <person name="Sykes S."/>
            <person name="White J."/>
            <person name="Yandava C."/>
            <person name="Nusbaum C."/>
            <person name="Birren B."/>
        </authorList>
    </citation>
    <scope>NUCLEOTIDE SEQUENCE [LARGE SCALE GENOMIC DNA]</scope>
    <source>
        <strain evidence="3 4">WAL-14163</strain>
    </source>
</reference>
<dbReference type="GO" id="GO:0009103">
    <property type="term" value="P:lipopolysaccharide biosynthetic process"/>
    <property type="evidence" value="ECO:0007669"/>
    <property type="project" value="TreeGrafter"/>
</dbReference>
<comment type="caution">
    <text evidence="3">The sequence shown here is derived from an EMBL/GenBank/DDBJ whole genome shotgun (WGS) entry which is preliminary data.</text>
</comment>
<dbReference type="PANTHER" id="PTHR46401">
    <property type="entry name" value="GLYCOSYLTRANSFERASE WBBK-RELATED"/>
    <property type="match status" value="1"/>
</dbReference>
<dbReference type="SUPFAM" id="SSF53756">
    <property type="entry name" value="UDP-Glycosyltransferase/glycogen phosphorylase"/>
    <property type="match status" value="1"/>
</dbReference>
<name>E7GH55_CLOS6</name>
<dbReference type="EMBL" id="ADLQ01000010">
    <property type="protein sequence ID" value="EGA95833.1"/>
    <property type="molecule type" value="Genomic_DNA"/>
</dbReference>
<keyword evidence="1" id="KW-0808">Transferase</keyword>
<evidence type="ECO:0000313" key="3">
    <source>
        <dbReference type="EMBL" id="EGA95833.1"/>
    </source>
</evidence>
<organism evidence="3 4">
    <name type="scientific">Clostridium symbiosum (strain WAL-14163)</name>
    <dbReference type="NCBI Taxonomy" id="742740"/>
    <lineage>
        <taxon>Bacteria</taxon>
        <taxon>Bacillati</taxon>
        <taxon>Bacillota</taxon>
        <taxon>Clostridia</taxon>
        <taxon>Lachnospirales</taxon>
        <taxon>Lachnospiraceae</taxon>
        <taxon>Otoolea</taxon>
    </lineage>
</organism>
<evidence type="ECO:0000256" key="1">
    <source>
        <dbReference type="ARBA" id="ARBA00022679"/>
    </source>
</evidence>
<gene>
    <name evidence="3" type="ORF">HMPREF9474_00248</name>
</gene>
<dbReference type="Pfam" id="PF00534">
    <property type="entry name" value="Glycos_transf_1"/>
    <property type="match status" value="1"/>
</dbReference>
<dbReference type="RefSeq" id="WP_003497488.1">
    <property type="nucleotide sequence ID" value="NZ_GL834305.1"/>
</dbReference>
<dbReference type="Gene3D" id="3.40.50.2000">
    <property type="entry name" value="Glycogen Phosphorylase B"/>
    <property type="match status" value="2"/>
</dbReference>
<accession>E7GH55</accession>
<proteinExistence type="predicted"/>
<dbReference type="Proteomes" id="UP000002970">
    <property type="component" value="Unassembled WGS sequence"/>
</dbReference>
<evidence type="ECO:0000259" key="2">
    <source>
        <dbReference type="Pfam" id="PF00534"/>
    </source>
</evidence>
<dbReference type="InterPro" id="IPR001296">
    <property type="entry name" value="Glyco_trans_1"/>
</dbReference>
<dbReference type="GO" id="GO:0016757">
    <property type="term" value="F:glycosyltransferase activity"/>
    <property type="evidence" value="ECO:0007669"/>
    <property type="project" value="InterPro"/>
</dbReference>
<dbReference type="AlphaFoldDB" id="E7GH55"/>
<dbReference type="PANTHER" id="PTHR46401:SF2">
    <property type="entry name" value="GLYCOSYLTRANSFERASE WBBK-RELATED"/>
    <property type="match status" value="1"/>
</dbReference>
<feature type="domain" description="Glycosyl transferase family 1" evidence="2">
    <location>
        <begin position="197"/>
        <end position="345"/>
    </location>
</feature>